<dbReference type="AlphaFoldDB" id="A0A1H6UZ39"/>
<protein>
    <submittedName>
        <fullName evidence="2">Uncharacterized protein</fullName>
    </submittedName>
</protein>
<sequence>MKKLLALPLVAAALIVGASPAMAGPPEDAAGTWEYQVIPGSVVPRTAGNNTFIAAAEDGQFTGTFEGWSYDTFSLICHRKAPDVVDINVKGDIYFTGDVMDQSGTLTMRFVGKMTSTNCGPADGATWTGTWTIIDGGGELADVHGHGTWTGPAYHLTYAGQVHVS</sequence>
<dbReference type="InterPro" id="IPR023159">
    <property type="entry name" value="SO1590-like_sf"/>
</dbReference>
<evidence type="ECO:0000256" key="1">
    <source>
        <dbReference type="SAM" id="SignalP"/>
    </source>
</evidence>
<name>A0A1H6UZ39_9MICO</name>
<gene>
    <name evidence="2" type="ORF">SAMN05421637_0586</name>
</gene>
<organism evidence="2 3">
    <name type="scientific">Demequina mangrovi</name>
    <dbReference type="NCBI Taxonomy" id="1043493"/>
    <lineage>
        <taxon>Bacteria</taxon>
        <taxon>Bacillati</taxon>
        <taxon>Actinomycetota</taxon>
        <taxon>Actinomycetes</taxon>
        <taxon>Micrococcales</taxon>
        <taxon>Demequinaceae</taxon>
        <taxon>Demequina</taxon>
    </lineage>
</organism>
<feature type="chain" id="PRO_5010307503" evidence="1">
    <location>
        <begin position="24"/>
        <end position="165"/>
    </location>
</feature>
<evidence type="ECO:0000313" key="3">
    <source>
        <dbReference type="Proteomes" id="UP000183315"/>
    </source>
</evidence>
<keyword evidence="1" id="KW-0732">Signal</keyword>
<accession>A0A1H6UZ39</accession>
<dbReference type="EMBL" id="FNZI01000001">
    <property type="protein sequence ID" value="SEI96866.1"/>
    <property type="molecule type" value="Genomic_DNA"/>
</dbReference>
<dbReference type="Proteomes" id="UP000183315">
    <property type="component" value="Unassembled WGS sequence"/>
</dbReference>
<dbReference type="SUPFAM" id="SSF159238">
    <property type="entry name" value="SO1590-like"/>
    <property type="match status" value="1"/>
</dbReference>
<reference evidence="3" key="1">
    <citation type="submission" date="2016-10" db="EMBL/GenBank/DDBJ databases">
        <authorList>
            <person name="Varghese N."/>
        </authorList>
    </citation>
    <scope>NUCLEOTIDE SEQUENCE [LARGE SCALE GENOMIC DNA]</scope>
    <source>
        <strain evidence="3">DSM 24868</strain>
    </source>
</reference>
<dbReference type="Gene3D" id="2.40.350.10">
    <property type="entry name" value="SO1590-like"/>
    <property type="match status" value="1"/>
</dbReference>
<dbReference type="RefSeq" id="WP_042212847.1">
    <property type="nucleotide sequence ID" value="NZ_BBLU01000002.1"/>
</dbReference>
<feature type="signal peptide" evidence="1">
    <location>
        <begin position="1"/>
        <end position="23"/>
    </location>
</feature>
<dbReference type="OrthoDB" id="9937827at2"/>
<evidence type="ECO:0000313" key="2">
    <source>
        <dbReference type="EMBL" id="SEI96866.1"/>
    </source>
</evidence>
<proteinExistence type="predicted"/>
<keyword evidence="3" id="KW-1185">Reference proteome</keyword>